<evidence type="ECO:0000313" key="3">
    <source>
        <dbReference type="Proteomes" id="UP000066049"/>
    </source>
</evidence>
<protein>
    <submittedName>
        <fullName evidence="2">Putative beta-ketoacyl synthase</fullName>
    </submittedName>
</protein>
<dbReference type="AlphaFoldDB" id="A0A0M3V253"/>
<dbReference type="RefSeq" id="WP_054196181.1">
    <property type="nucleotide sequence ID" value="NZ_CABMKQ010000002.1"/>
</dbReference>
<gene>
    <name evidence="2" type="ORF">CCON33237_0405</name>
</gene>
<name>A0A0M3V253_9BACT</name>
<organism evidence="2 3">
    <name type="scientific">Campylobacter concisus</name>
    <dbReference type="NCBI Taxonomy" id="199"/>
    <lineage>
        <taxon>Bacteria</taxon>
        <taxon>Pseudomonadati</taxon>
        <taxon>Campylobacterota</taxon>
        <taxon>Epsilonproteobacteria</taxon>
        <taxon>Campylobacterales</taxon>
        <taxon>Campylobacteraceae</taxon>
        <taxon>Campylobacter</taxon>
    </lineage>
</organism>
<dbReference type="KEGG" id="ccoc:CCON33237_0405"/>
<dbReference type="Proteomes" id="UP000066049">
    <property type="component" value="Chromosome"/>
</dbReference>
<feature type="domain" description="Beta-ketoacyl synthase-like N-terminal" evidence="1">
    <location>
        <begin position="23"/>
        <end position="183"/>
    </location>
</feature>
<reference evidence="3" key="1">
    <citation type="submission" date="2015-08" db="EMBL/GenBank/DDBJ databases">
        <title>Comparative genomics of the Campylobacter concisus group.</title>
        <authorList>
            <person name="Miller W.G."/>
            <person name="Yee E."/>
            <person name="Chapman M.H."/>
            <person name="Huynh S."/>
            <person name="Bono J.L."/>
            <person name="On S.L.W."/>
            <person name="St Leger J."/>
            <person name="Foster G."/>
            <person name="Parker C.T."/>
        </authorList>
    </citation>
    <scope>NUCLEOTIDE SEQUENCE [LARGE SCALE GENOMIC DNA]</scope>
    <source>
        <strain evidence="3">ATCC 33237</strain>
    </source>
</reference>
<proteinExistence type="predicted"/>
<sequence>MKFQVDFFDAIAYGDVGEDLARYKKEFDLAKIPPIQRRRLSSAAKCAFSLLGGFDELDMPVIFSSYEGEINRCFELETTLAKAEPVSPTSFSLSVHNAISSLLSIEAKNHNEILAISSFSPVEDALQAAFLRLNDGYEKVLILAYHESIKQSYFDEKKPSFMLALVVSRAKNDKVLTLKRAKKEKEICENLLQNFIVNFDPKISKSWQSCSYSSSWNFSYEP</sequence>
<evidence type="ECO:0000313" key="2">
    <source>
        <dbReference type="EMBL" id="ALF47112.1"/>
    </source>
</evidence>
<accession>A0A0M3V253</accession>
<dbReference type="GeneID" id="28662074"/>
<dbReference type="Pfam" id="PF13723">
    <property type="entry name" value="Ketoacyl-synt_2"/>
    <property type="match status" value="1"/>
</dbReference>
<dbReference type="EMBL" id="CP012541">
    <property type="protein sequence ID" value="ALF47112.1"/>
    <property type="molecule type" value="Genomic_DNA"/>
</dbReference>
<evidence type="ECO:0000259" key="1">
    <source>
        <dbReference type="Pfam" id="PF13723"/>
    </source>
</evidence>
<dbReference type="InterPro" id="IPR014030">
    <property type="entry name" value="Ketoacyl_synth_N"/>
</dbReference>
<dbReference type="PATRIC" id="fig|199.248.peg.429"/>